<keyword evidence="2" id="KW-1185">Reference proteome</keyword>
<organism evidence="1 2">
    <name type="scientific">Massilia orientalis</name>
    <dbReference type="NCBI Taxonomy" id="3050128"/>
    <lineage>
        <taxon>Bacteria</taxon>
        <taxon>Pseudomonadati</taxon>
        <taxon>Pseudomonadota</taxon>
        <taxon>Betaproteobacteria</taxon>
        <taxon>Burkholderiales</taxon>
        <taxon>Oxalobacteraceae</taxon>
        <taxon>Telluria group</taxon>
        <taxon>Massilia</taxon>
    </lineage>
</organism>
<evidence type="ECO:0000313" key="2">
    <source>
        <dbReference type="Proteomes" id="UP001168096"/>
    </source>
</evidence>
<accession>A0ACC7MJY5</accession>
<comment type="caution">
    <text evidence="1">The sequence shown here is derived from an EMBL/GenBank/DDBJ whole genome shotgun (WGS) entry which is preliminary data.</text>
</comment>
<gene>
    <name evidence="1" type="ORF">QPK29_031160</name>
</gene>
<evidence type="ECO:0000313" key="1">
    <source>
        <dbReference type="EMBL" id="MFJ1472196.1"/>
    </source>
</evidence>
<proteinExistence type="predicted"/>
<dbReference type="EMBL" id="JASNRB020000037">
    <property type="protein sequence ID" value="MFJ1472196.1"/>
    <property type="molecule type" value="Genomic_DNA"/>
</dbReference>
<reference evidence="1" key="1">
    <citation type="submission" date="2024-11" db="EMBL/GenBank/DDBJ databases">
        <title>Description of Massilia orientalis sp. nov., isolated from rhizosphere soil of Ageratina adenophora.</title>
        <authorList>
            <person name="Wang Y."/>
        </authorList>
    </citation>
    <scope>NUCLEOTIDE SEQUENCE</scope>
    <source>
        <strain evidence="1">YIM B02787</strain>
    </source>
</reference>
<dbReference type="Proteomes" id="UP001168096">
    <property type="component" value="Unassembled WGS sequence"/>
</dbReference>
<sequence>MSPFSHYLHELRMQRNVRQSDLAEQMSYEQSYISALEIGTKGPPTPEFLERLAVVLSLSEDERKRLDLAVEASRRKVVLDANKPQEIFWMFKELRDQLDFLTSSQVRAIREVLRITADTNQALHEPTRRLRRRNKQEVKM</sequence>
<protein>
    <submittedName>
        <fullName evidence="1">Helix-turn-helix domain-containing protein</fullName>
    </submittedName>
</protein>
<name>A0ACC7MJY5_9BURK</name>